<dbReference type="PANTHER" id="PTHR46382:SF1">
    <property type="entry name" value="PHOSPHATIDATE CYTIDYLYLTRANSFERASE"/>
    <property type="match status" value="1"/>
</dbReference>
<evidence type="ECO:0000313" key="21">
    <source>
        <dbReference type="Proteomes" id="UP000604381"/>
    </source>
</evidence>
<evidence type="ECO:0000256" key="2">
    <source>
        <dbReference type="ARBA" id="ARBA00004651"/>
    </source>
</evidence>
<dbReference type="InterPro" id="IPR000374">
    <property type="entry name" value="PC_trans"/>
</dbReference>
<evidence type="ECO:0000256" key="19">
    <source>
        <dbReference type="SAM" id="Phobius"/>
    </source>
</evidence>
<proteinExistence type="inferred from homology"/>
<sequence>MNVAAAMRGPGKTPMGIILGIAFGLLLLLGNNELITWIGLAALGMAGWELASLQKRRRRQRLGYVAALLVAALLSRWILAGNRGAVDEFFFLAALLWAFLGPLFLIQAGRPRPGMVAALGALALVSAWLSLAVLVEYDRWLLIGGVAGVCLGDWAASAAGRRLGSRPLAPAISPNKTWEGALAALLVLYLYATALWWLFLRDGGLQHWLFLLLGAAVAALGVLGDLVVSRLKRLAGVKDSGVLLGSHGGLLDRVDSWLPVLPFLALVSTLLAS</sequence>
<feature type="transmembrane region" description="Helical" evidence="19">
    <location>
        <begin position="91"/>
        <end position="108"/>
    </location>
</feature>
<dbReference type="GO" id="GO:0004605">
    <property type="term" value="F:phosphatidate cytidylyltransferase activity"/>
    <property type="evidence" value="ECO:0007669"/>
    <property type="project" value="UniProtKB-EC"/>
</dbReference>
<evidence type="ECO:0000256" key="16">
    <source>
        <dbReference type="ARBA" id="ARBA00023209"/>
    </source>
</evidence>
<feature type="transmembrane region" description="Helical" evidence="19">
    <location>
        <begin position="115"/>
        <end position="134"/>
    </location>
</feature>
<keyword evidence="21" id="KW-1185">Reference proteome</keyword>
<dbReference type="GO" id="GO:0016024">
    <property type="term" value="P:CDP-diacylglycerol biosynthetic process"/>
    <property type="evidence" value="ECO:0007669"/>
    <property type="project" value="TreeGrafter"/>
</dbReference>
<organism evidence="20 21">
    <name type="scientific">Candidatus Amphirhobacter heronislandensis</name>
    <dbReference type="NCBI Taxonomy" id="1732024"/>
    <lineage>
        <taxon>Bacteria</taxon>
        <taxon>Pseudomonadati</taxon>
        <taxon>Pseudomonadota</taxon>
        <taxon>Gammaproteobacteria</taxon>
        <taxon>Candidatus Tethybacterales</taxon>
        <taxon>Candidatus Tethybacteraceae</taxon>
        <taxon>Candidatus Amphirhobacter</taxon>
    </lineage>
</organism>
<evidence type="ECO:0000256" key="13">
    <source>
        <dbReference type="ARBA" id="ARBA00022989"/>
    </source>
</evidence>
<evidence type="ECO:0000256" key="15">
    <source>
        <dbReference type="ARBA" id="ARBA00023136"/>
    </source>
</evidence>
<evidence type="ECO:0000256" key="8">
    <source>
        <dbReference type="ARBA" id="ARBA00022475"/>
    </source>
</evidence>
<comment type="caution">
    <text evidence="20">The sequence shown here is derived from an EMBL/GenBank/DDBJ whole genome shotgun (WGS) entry which is preliminary data.</text>
</comment>
<comment type="catalytic activity">
    <reaction evidence="1 18">
        <text>a 1,2-diacyl-sn-glycero-3-phosphate + CTP + H(+) = a CDP-1,2-diacyl-sn-glycerol + diphosphate</text>
        <dbReference type="Rhea" id="RHEA:16229"/>
        <dbReference type="ChEBI" id="CHEBI:15378"/>
        <dbReference type="ChEBI" id="CHEBI:33019"/>
        <dbReference type="ChEBI" id="CHEBI:37563"/>
        <dbReference type="ChEBI" id="CHEBI:58332"/>
        <dbReference type="ChEBI" id="CHEBI:58608"/>
        <dbReference type="EC" id="2.7.7.41"/>
    </reaction>
</comment>
<comment type="subcellular location">
    <subcellularLocation>
        <location evidence="2">Cell membrane</location>
        <topology evidence="2">Multi-pass membrane protein</topology>
    </subcellularLocation>
</comment>
<gene>
    <name evidence="20" type="ORF">ISN26_05050</name>
</gene>
<name>A0A930XY81_9GAMM</name>
<dbReference type="GO" id="GO:0005886">
    <property type="term" value="C:plasma membrane"/>
    <property type="evidence" value="ECO:0007669"/>
    <property type="project" value="UniProtKB-SubCell"/>
</dbReference>
<keyword evidence="8" id="KW-1003">Cell membrane</keyword>
<keyword evidence="10 18" id="KW-0808">Transferase</keyword>
<feature type="transmembrane region" description="Helical" evidence="19">
    <location>
        <begin position="34"/>
        <end position="50"/>
    </location>
</feature>
<feature type="transmembrane region" description="Helical" evidence="19">
    <location>
        <begin position="180"/>
        <end position="199"/>
    </location>
</feature>
<dbReference type="AlphaFoldDB" id="A0A930XY81"/>
<evidence type="ECO:0000256" key="4">
    <source>
        <dbReference type="ARBA" id="ARBA00005189"/>
    </source>
</evidence>
<keyword evidence="17" id="KW-1208">Phospholipid metabolism</keyword>
<comment type="pathway">
    <text evidence="4">Lipid metabolism.</text>
</comment>
<dbReference type="EMBL" id="JADHEI010000033">
    <property type="protein sequence ID" value="MBF2735429.1"/>
    <property type="molecule type" value="Genomic_DNA"/>
</dbReference>
<feature type="transmembrane region" description="Helical" evidence="19">
    <location>
        <begin position="205"/>
        <end position="228"/>
    </location>
</feature>
<evidence type="ECO:0000256" key="9">
    <source>
        <dbReference type="ARBA" id="ARBA00022516"/>
    </source>
</evidence>
<dbReference type="Pfam" id="PF01148">
    <property type="entry name" value="CTP_transf_1"/>
    <property type="match status" value="1"/>
</dbReference>
<keyword evidence="13 19" id="KW-1133">Transmembrane helix</keyword>
<evidence type="ECO:0000256" key="7">
    <source>
        <dbReference type="ARBA" id="ARBA00019373"/>
    </source>
</evidence>
<keyword evidence="11 18" id="KW-0812">Transmembrane</keyword>
<feature type="transmembrane region" description="Helical" evidence="19">
    <location>
        <begin position="62"/>
        <end position="79"/>
    </location>
</feature>
<protein>
    <recommendedName>
        <fullName evidence="7 18">Phosphatidate cytidylyltransferase</fullName>
        <ecNumber evidence="6 18">2.7.7.41</ecNumber>
    </recommendedName>
</protein>
<evidence type="ECO:0000313" key="20">
    <source>
        <dbReference type="EMBL" id="MBF2735429.1"/>
    </source>
</evidence>
<keyword evidence="14" id="KW-0443">Lipid metabolism</keyword>
<keyword evidence="16" id="KW-0594">Phospholipid biosynthesis</keyword>
<evidence type="ECO:0000256" key="5">
    <source>
        <dbReference type="ARBA" id="ARBA00010185"/>
    </source>
</evidence>
<feature type="transmembrane region" description="Helical" evidence="19">
    <location>
        <begin position="12"/>
        <end position="28"/>
    </location>
</feature>
<evidence type="ECO:0000256" key="1">
    <source>
        <dbReference type="ARBA" id="ARBA00001698"/>
    </source>
</evidence>
<reference evidence="20" key="1">
    <citation type="submission" date="2020-10" db="EMBL/GenBank/DDBJ databases">
        <title>An improved Amphimedon queenslandica hologenome assembly reveals how three proteobacterial symbionts can extend the metabolic phenotypic of their marine sponge host.</title>
        <authorList>
            <person name="Degnan B."/>
            <person name="Degnan S."/>
            <person name="Xiang X."/>
        </authorList>
    </citation>
    <scope>NUCLEOTIDE SEQUENCE</scope>
    <source>
        <strain evidence="20">AqS2</strain>
    </source>
</reference>
<comment type="pathway">
    <text evidence="3 18">Phospholipid metabolism; CDP-diacylglycerol biosynthesis; CDP-diacylglycerol from sn-glycerol 3-phosphate: step 3/3.</text>
</comment>
<dbReference type="PANTHER" id="PTHR46382">
    <property type="entry name" value="PHOSPHATIDATE CYTIDYLYLTRANSFERASE"/>
    <property type="match status" value="1"/>
</dbReference>
<evidence type="ECO:0000256" key="11">
    <source>
        <dbReference type="ARBA" id="ARBA00022692"/>
    </source>
</evidence>
<evidence type="ECO:0000256" key="18">
    <source>
        <dbReference type="RuleBase" id="RU003938"/>
    </source>
</evidence>
<evidence type="ECO:0000256" key="14">
    <source>
        <dbReference type="ARBA" id="ARBA00023098"/>
    </source>
</evidence>
<evidence type="ECO:0000256" key="12">
    <source>
        <dbReference type="ARBA" id="ARBA00022695"/>
    </source>
</evidence>
<evidence type="ECO:0000256" key="17">
    <source>
        <dbReference type="ARBA" id="ARBA00023264"/>
    </source>
</evidence>
<evidence type="ECO:0000256" key="6">
    <source>
        <dbReference type="ARBA" id="ARBA00012487"/>
    </source>
</evidence>
<comment type="similarity">
    <text evidence="5 18">Belongs to the CDS family.</text>
</comment>
<dbReference type="EC" id="2.7.7.41" evidence="6 18"/>
<evidence type="ECO:0000256" key="3">
    <source>
        <dbReference type="ARBA" id="ARBA00005119"/>
    </source>
</evidence>
<keyword evidence="12 18" id="KW-0548">Nucleotidyltransferase</keyword>
<keyword evidence="15 19" id="KW-0472">Membrane</keyword>
<dbReference type="Proteomes" id="UP000604381">
    <property type="component" value="Unassembled WGS sequence"/>
</dbReference>
<keyword evidence="9" id="KW-0444">Lipid biosynthesis</keyword>
<dbReference type="PROSITE" id="PS01315">
    <property type="entry name" value="CDS"/>
    <property type="match status" value="1"/>
</dbReference>
<accession>A0A930XY81</accession>
<evidence type="ECO:0000256" key="10">
    <source>
        <dbReference type="ARBA" id="ARBA00022679"/>
    </source>
</evidence>